<name>A0AAU7QNK2_9GAMM</name>
<evidence type="ECO:0000256" key="1">
    <source>
        <dbReference type="SAM" id="MobiDB-lite"/>
    </source>
</evidence>
<dbReference type="AlphaFoldDB" id="A0AAU7QNK2"/>
<dbReference type="EMBL" id="CP157948">
    <property type="protein sequence ID" value="XBS91239.1"/>
    <property type="molecule type" value="Genomic_DNA"/>
</dbReference>
<dbReference type="Pfam" id="PF11445">
    <property type="entry name" value="DUF2894"/>
    <property type="match status" value="1"/>
</dbReference>
<sequence>MLDAWRERQADRLDPVRFQLIDALERHAAHRQGTARRMLDERLARLVEAYANEVERSTGALDDAATPARPSGAGALGRLVEEIAAVRADSAFTGKAPAPAALPVLESLGEFRSLWTHVRARSQLRQSLEQVPANAGPLNSGSLVHRSLTLMRELSPGYLQHFLAYLDALSWMEQMKEAGAFGAPQSARASGSRKRVRGKRAD</sequence>
<accession>A0AAU7QNK2</accession>
<organism evidence="2">
    <name type="scientific">Rhodanobacter sp. IGA1.0</name>
    <dbReference type="NCBI Taxonomy" id="3158582"/>
    <lineage>
        <taxon>Bacteria</taxon>
        <taxon>Pseudomonadati</taxon>
        <taxon>Pseudomonadota</taxon>
        <taxon>Gammaproteobacteria</taxon>
        <taxon>Lysobacterales</taxon>
        <taxon>Rhodanobacteraceae</taxon>
        <taxon>Rhodanobacter</taxon>
    </lineage>
</organism>
<evidence type="ECO:0000313" key="2">
    <source>
        <dbReference type="EMBL" id="XBS91239.1"/>
    </source>
</evidence>
<reference evidence="2" key="1">
    <citation type="submission" date="2024-06" db="EMBL/GenBank/DDBJ databases">
        <authorList>
            <person name="Sun Y."/>
        </authorList>
    </citation>
    <scope>NUCLEOTIDE SEQUENCE</scope>
    <source>
        <strain evidence="2">IGA1.0</strain>
    </source>
</reference>
<gene>
    <name evidence="2" type="ORF">ABNK63_06265</name>
</gene>
<protein>
    <submittedName>
        <fullName evidence="2">DUF2894 domain-containing protein</fullName>
    </submittedName>
</protein>
<feature type="region of interest" description="Disordered" evidence="1">
    <location>
        <begin position="180"/>
        <end position="202"/>
    </location>
</feature>
<dbReference type="RefSeq" id="WP_350016976.1">
    <property type="nucleotide sequence ID" value="NZ_CP157948.1"/>
</dbReference>
<proteinExistence type="predicted"/>
<dbReference type="InterPro" id="IPR021549">
    <property type="entry name" value="DUF2894"/>
</dbReference>
<feature type="compositionally biased region" description="Basic residues" evidence="1">
    <location>
        <begin position="191"/>
        <end position="202"/>
    </location>
</feature>